<evidence type="ECO:0008006" key="3">
    <source>
        <dbReference type="Google" id="ProtNLM"/>
    </source>
</evidence>
<comment type="caution">
    <text evidence="1">The sequence shown here is derived from an EMBL/GenBank/DDBJ whole genome shotgun (WGS) entry which is preliminary data.</text>
</comment>
<dbReference type="Gene3D" id="2.30.30.110">
    <property type="match status" value="1"/>
</dbReference>
<dbReference type="STRING" id="1714264.BTO30_04075"/>
<dbReference type="InterPro" id="IPR011067">
    <property type="entry name" value="Plasmid_toxin/cell-grow_inhib"/>
</dbReference>
<evidence type="ECO:0000313" key="1">
    <source>
        <dbReference type="EMBL" id="OLN23156.1"/>
    </source>
</evidence>
<organism evidence="1 2">
    <name type="scientific">Domibacillus antri</name>
    <dbReference type="NCBI Taxonomy" id="1714264"/>
    <lineage>
        <taxon>Bacteria</taxon>
        <taxon>Bacillati</taxon>
        <taxon>Bacillota</taxon>
        <taxon>Bacilli</taxon>
        <taxon>Bacillales</taxon>
        <taxon>Bacillaceae</taxon>
        <taxon>Domibacillus</taxon>
    </lineage>
</organism>
<accession>A0A1Q8Q736</accession>
<dbReference type="AlphaFoldDB" id="A0A1Q8Q736"/>
<evidence type="ECO:0000313" key="2">
    <source>
        <dbReference type="Proteomes" id="UP000185568"/>
    </source>
</evidence>
<sequence length="102" mass="11550">MKPSEIYDIYFPYPPRQVDEQGRTGKERPALIVTVNGGQAIAISIKITKSAPNQWFPACIPILNWRMAGLEVPSWAEISTINPINRHQHILQTTRGYASSRF</sequence>
<proteinExistence type="predicted"/>
<protein>
    <recommendedName>
        <fullName evidence="3">Growth inhibitor PemK</fullName>
    </recommendedName>
</protein>
<dbReference type="EMBL" id="MSDU01000008">
    <property type="protein sequence ID" value="OLN23156.1"/>
    <property type="molecule type" value="Genomic_DNA"/>
</dbReference>
<name>A0A1Q8Q736_9BACI</name>
<dbReference type="OrthoDB" id="2971906at2"/>
<keyword evidence="2" id="KW-1185">Reference proteome</keyword>
<dbReference type="Proteomes" id="UP000185568">
    <property type="component" value="Unassembled WGS sequence"/>
</dbReference>
<reference evidence="1 2" key="1">
    <citation type="submission" date="2016-12" db="EMBL/GenBank/DDBJ databases">
        <title>Domibacillus antri genome sequencing.</title>
        <authorList>
            <person name="Verma A."/>
            <person name="Krishnamurthi S."/>
        </authorList>
    </citation>
    <scope>NUCLEOTIDE SEQUENCE [LARGE SCALE GENOMIC DNA]</scope>
    <source>
        <strain evidence="1 2">XD80</strain>
    </source>
</reference>
<dbReference type="RefSeq" id="WP_075397446.1">
    <property type="nucleotide sequence ID" value="NZ_MSDU01000008.1"/>
</dbReference>
<gene>
    <name evidence="1" type="ORF">BTO30_04075</name>
</gene>
<dbReference type="SUPFAM" id="SSF50118">
    <property type="entry name" value="Cell growth inhibitor/plasmid maintenance toxic component"/>
    <property type="match status" value="1"/>
</dbReference>